<keyword evidence="5 11" id="KW-0479">Metal-binding</keyword>
<gene>
    <name evidence="11" type="primary">thiM</name>
    <name evidence="12" type="ORF">JOD17_003905</name>
</gene>
<evidence type="ECO:0000313" key="12">
    <source>
        <dbReference type="EMBL" id="MBM7634779.1"/>
    </source>
</evidence>
<reference evidence="12 13" key="1">
    <citation type="submission" date="2021-01" db="EMBL/GenBank/DDBJ databases">
        <title>Genomic Encyclopedia of Type Strains, Phase IV (KMG-IV): sequencing the most valuable type-strain genomes for metagenomic binning, comparative biology and taxonomic classification.</title>
        <authorList>
            <person name="Goeker M."/>
        </authorList>
    </citation>
    <scope>NUCLEOTIDE SEQUENCE [LARGE SCALE GENOMIC DNA]</scope>
    <source>
        <strain evidence="12 13">DSM 25540</strain>
    </source>
</reference>
<evidence type="ECO:0000256" key="11">
    <source>
        <dbReference type="HAMAP-Rule" id="MF_00228"/>
    </source>
</evidence>
<keyword evidence="10 11" id="KW-0784">Thiamine biosynthesis</keyword>
<comment type="similarity">
    <text evidence="11">Belongs to the Thz kinase family.</text>
</comment>
<keyword evidence="4 11" id="KW-0808">Transferase</keyword>
<feature type="binding site" evidence="11">
    <location>
        <position position="185"/>
    </location>
    <ligand>
        <name>substrate</name>
    </ligand>
</feature>
<evidence type="ECO:0000256" key="3">
    <source>
        <dbReference type="ARBA" id="ARBA00004868"/>
    </source>
</evidence>
<dbReference type="PIRSF" id="PIRSF000513">
    <property type="entry name" value="Thz_kinase"/>
    <property type="match status" value="1"/>
</dbReference>
<name>A0ABS2PH69_9BACL</name>
<dbReference type="EC" id="2.7.1.50" evidence="11"/>
<evidence type="ECO:0000256" key="4">
    <source>
        <dbReference type="ARBA" id="ARBA00022679"/>
    </source>
</evidence>
<dbReference type="Pfam" id="PF02110">
    <property type="entry name" value="HK"/>
    <property type="match status" value="1"/>
</dbReference>
<keyword evidence="8 11" id="KW-0067">ATP-binding</keyword>
<keyword evidence="6 11" id="KW-0547">Nucleotide-binding</keyword>
<dbReference type="InterPro" id="IPR029056">
    <property type="entry name" value="Ribokinase-like"/>
</dbReference>
<dbReference type="PRINTS" id="PR01099">
    <property type="entry name" value="HYETHTZKNASE"/>
</dbReference>
<evidence type="ECO:0000256" key="5">
    <source>
        <dbReference type="ARBA" id="ARBA00022723"/>
    </source>
</evidence>
<dbReference type="CDD" id="cd01170">
    <property type="entry name" value="THZ_kinase"/>
    <property type="match status" value="1"/>
</dbReference>
<feature type="binding site" evidence="11">
    <location>
        <position position="37"/>
    </location>
    <ligand>
        <name>substrate</name>
    </ligand>
</feature>
<dbReference type="RefSeq" id="WP_204699549.1">
    <property type="nucleotide sequence ID" value="NZ_JAFBEC010000017.1"/>
</dbReference>
<evidence type="ECO:0000256" key="8">
    <source>
        <dbReference type="ARBA" id="ARBA00022840"/>
    </source>
</evidence>
<dbReference type="NCBIfam" id="NF006830">
    <property type="entry name" value="PRK09355.1"/>
    <property type="match status" value="1"/>
</dbReference>
<dbReference type="HAMAP" id="MF_00228">
    <property type="entry name" value="Thz_kinase"/>
    <property type="match status" value="1"/>
</dbReference>
<dbReference type="Proteomes" id="UP000741863">
    <property type="component" value="Unassembled WGS sequence"/>
</dbReference>
<accession>A0ABS2PH69</accession>
<dbReference type="NCBIfam" id="TIGR00694">
    <property type="entry name" value="thiM"/>
    <property type="match status" value="1"/>
</dbReference>
<feature type="binding site" evidence="11">
    <location>
        <position position="113"/>
    </location>
    <ligand>
        <name>ATP</name>
        <dbReference type="ChEBI" id="CHEBI:30616"/>
    </ligand>
</feature>
<comment type="caution">
    <text evidence="12">The sequence shown here is derived from an EMBL/GenBank/DDBJ whole genome shotgun (WGS) entry which is preliminary data.</text>
</comment>
<dbReference type="InterPro" id="IPR000417">
    <property type="entry name" value="Hyethyz_kinase"/>
</dbReference>
<evidence type="ECO:0000256" key="2">
    <source>
        <dbReference type="ARBA" id="ARBA00001946"/>
    </source>
</evidence>
<keyword evidence="9 11" id="KW-0460">Magnesium</keyword>
<sequence>MNENVRETHPLIYCITNDVVMNFTANGLLAVGAAPVMSKQPKEAADLATAANGLLLNMGTLTDVQFEAMRNAGVSANQNNVPIVFDPVAVGATTFRSQSAVQLLEQIEVTVVRGNSGEIASLVGMEANVRGVDGSSAIDTSAIAKKAAKELNTIVCVTGETDAVSDGEQTITITSGHEWLTKVVGTGCLLGAIITAYISTHQENTLEAVASALVDYGLCAEAAHTRSEPYGIGTFQQSFLDELSKRTSNTTLSKEHFVYV</sequence>
<organism evidence="12 13">
    <name type="scientific">Geomicrobium sediminis</name>
    <dbReference type="NCBI Taxonomy" id="1347788"/>
    <lineage>
        <taxon>Bacteria</taxon>
        <taxon>Bacillati</taxon>
        <taxon>Bacillota</taxon>
        <taxon>Bacilli</taxon>
        <taxon>Bacillales</taxon>
        <taxon>Geomicrobium</taxon>
    </lineage>
</organism>
<feature type="binding site" evidence="11">
    <location>
        <position position="158"/>
    </location>
    <ligand>
        <name>ATP</name>
        <dbReference type="ChEBI" id="CHEBI:30616"/>
    </ligand>
</feature>
<dbReference type="Gene3D" id="3.40.1190.20">
    <property type="match status" value="1"/>
</dbReference>
<evidence type="ECO:0000256" key="7">
    <source>
        <dbReference type="ARBA" id="ARBA00022777"/>
    </source>
</evidence>
<comment type="function">
    <text evidence="11">Catalyzes the phosphorylation of the hydroxyl group of 4-methyl-5-beta-hydroxyethylthiazole (THZ).</text>
</comment>
<dbReference type="SUPFAM" id="SSF53613">
    <property type="entry name" value="Ribokinase-like"/>
    <property type="match status" value="1"/>
</dbReference>
<evidence type="ECO:0000256" key="10">
    <source>
        <dbReference type="ARBA" id="ARBA00022977"/>
    </source>
</evidence>
<evidence type="ECO:0000256" key="9">
    <source>
        <dbReference type="ARBA" id="ARBA00022842"/>
    </source>
</evidence>
<evidence type="ECO:0000313" key="13">
    <source>
        <dbReference type="Proteomes" id="UP000741863"/>
    </source>
</evidence>
<comment type="catalytic activity">
    <reaction evidence="1 11">
        <text>5-(2-hydroxyethyl)-4-methylthiazole + ATP = 4-methyl-5-(2-phosphooxyethyl)-thiazole + ADP + H(+)</text>
        <dbReference type="Rhea" id="RHEA:24212"/>
        <dbReference type="ChEBI" id="CHEBI:15378"/>
        <dbReference type="ChEBI" id="CHEBI:17957"/>
        <dbReference type="ChEBI" id="CHEBI:30616"/>
        <dbReference type="ChEBI" id="CHEBI:58296"/>
        <dbReference type="ChEBI" id="CHEBI:456216"/>
        <dbReference type="EC" id="2.7.1.50"/>
    </reaction>
</comment>
<keyword evidence="7 11" id="KW-0418">Kinase</keyword>
<comment type="pathway">
    <text evidence="3 11">Cofactor biosynthesis; thiamine diphosphate biosynthesis; 4-methyl-5-(2-phosphoethyl)-thiazole from 5-(2-hydroxyethyl)-4-methylthiazole: step 1/1.</text>
</comment>
<dbReference type="GO" id="GO:0004417">
    <property type="term" value="F:hydroxyethylthiazole kinase activity"/>
    <property type="evidence" value="ECO:0007669"/>
    <property type="project" value="UniProtKB-EC"/>
</dbReference>
<evidence type="ECO:0000256" key="6">
    <source>
        <dbReference type="ARBA" id="ARBA00022741"/>
    </source>
</evidence>
<comment type="cofactor">
    <cofactor evidence="2 11">
        <name>Mg(2+)</name>
        <dbReference type="ChEBI" id="CHEBI:18420"/>
    </cofactor>
</comment>
<protein>
    <recommendedName>
        <fullName evidence="11">Hydroxyethylthiazole kinase</fullName>
        <ecNumber evidence="11">2.7.1.50</ecNumber>
    </recommendedName>
    <alternativeName>
        <fullName evidence="11">4-methyl-5-beta-hydroxyethylthiazole kinase</fullName>
        <shortName evidence="11">TH kinase</shortName>
        <shortName evidence="11">Thz kinase</shortName>
    </alternativeName>
</protein>
<evidence type="ECO:0000256" key="1">
    <source>
        <dbReference type="ARBA" id="ARBA00001771"/>
    </source>
</evidence>
<proteinExistence type="inferred from homology"/>
<dbReference type="EMBL" id="JAFBEC010000017">
    <property type="protein sequence ID" value="MBM7634779.1"/>
    <property type="molecule type" value="Genomic_DNA"/>
</dbReference>
<keyword evidence="13" id="KW-1185">Reference proteome</keyword>